<dbReference type="Proteomes" id="UP000694555">
    <property type="component" value="Unplaced"/>
</dbReference>
<dbReference type="InterPro" id="IPR036875">
    <property type="entry name" value="Znf_CCHC_sf"/>
</dbReference>
<organism evidence="3 4">
    <name type="scientific">Buteo japonicus</name>
    <dbReference type="NCBI Taxonomy" id="224669"/>
    <lineage>
        <taxon>Eukaryota</taxon>
        <taxon>Metazoa</taxon>
        <taxon>Chordata</taxon>
        <taxon>Craniata</taxon>
        <taxon>Vertebrata</taxon>
        <taxon>Euteleostomi</taxon>
        <taxon>Archelosauria</taxon>
        <taxon>Archosauria</taxon>
        <taxon>Dinosauria</taxon>
        <taxon>Saurischia</taxon>
        <taxon>Theropoda</taxon>
        <taxon>Coelurosauria</taxon>
        <taxon>Aves</taxon>
        <taxon>Neognathae</taxon>
        <taxon>Neoaves</taxon>
        <taxon>Telluraves</taxon>
        <taxon>Accipitrimorphae</taxon>
        <taxon>Accipitriformes</taxon>
        <taxon>Accipitridae</taxon>
        <taxon>Accipitrinae</taxon>
        <taxon>Buteo</taxon>
    </lineage>
</organism>
<dbReference type="InterPro" id="IPR001878">
    <property type="entry name" value="Znf_CCHC"/>
</dbReference>
<dbReference type="GO" id="GO:0008270">
    <property type="term" value="F:zinc ion binding"/>
    <property type="evidence" value="ECO:0007669"/>
    <property type="project" value="UniProtKB-KW"/>
</dbReference>
<name>A0A8B9ZD45_9AVES</name>
<dbReference type="GO" id="GO:0003676">
    <property type="term" value="F:nucleic acid binding"/>
    <property type="evidence" value="ECO:0007669"/>
    <property type="project" value="InterPro"/>
</dbReference>
<dbReference type="PROSITE" id="PS50158">
    <property type="entry name" value="ZF_CCHC"/>
    <property type="match status" value="1"/>
</dbReference>
<reference evidence="3" key="2">
    <citation type="submission" date="2025-09" db="UniProtKB">
        <authorList>
            <consortium name="Ensembl"/>
        </authorList>
    </citation>
    <scope>IDENTIFICATION</scope>
</reference>
<dbReference type="Gene3D" id="4.10.60.10">
    <property type="entry name" value="Zinc finger, CCHC-type"/>
    <property type="match status" value="1"/>
</dbReference>
<keyword evidence="1" id="KW-0479">Metal-binding</keyword>
<evidence type="ECO:0000313" key="3">
    <source>
        <dbReference type="Ensembl" id="ENSBJAP00000004494.1"/>
    </source>
</evidence>
<feature type="domain" description="CCHC-type" evidence="2">
    <location>
        <begin position="6"/>
        <end position="21"/>
    </location>
</feature>
<dbReference type="SUPFAM" id="SSF57756">
    <property type="entry name" value="Retrovirus zinc finger-like domains"/>
    <property type="match status" value="1"/>
</dbReference>
<keyword evidence="1" id="KW-0862">Zinc</keyword>
<proteinExistence type="predicted"/>
<accession>A0A8B9ZD45</accession>
<sequence>MRNSGKCFGCGREGHIKVTCPHKTSPGKQPVNNPPEINCNKCGKSGHFAKQYRRLQ</sequence>
<dbReference type="AlphaFoldDB" id="A0A8B9ZD45"/>
<keyword evidence="4" id="KW-1185">Reference proteome</keyword>
<reference evidence="3" key="1">
    <citation type="submission" date="2025-08" db="UniProtKB">
        <authorList>
            <consortium name="Ensembl"/>
        </authorList>
    </citation>
    <scope>IDENTIFICATION</scope>
</reference>
<dbReference type="Ensembl" id="ENSBJAT00000004621.1">
    <property type="protein sequence ID" value="ENSBJAP00000004494.1"/>
    <property type="gene ID" value="ENSBJAG00000003267.1"/>
</dbReference>
<dbReference type="SMART" id="SM00343">
    <property type="entry name" value="ZnF_C2HC"/>
    <property type="match status" value="2"/>
</dbReference>
<evidence type="ECO:0000313" key="4">
    <source>
        <dbReference type="Proteomes" id="UP000694555"/>
    </source>
</evidence>
<evidence type="ECO:0000259" key="2">
    <source>
        <dbReference type="PROSITE" id="PS50158"/>
    </source>
</evidence>
<dbReference type="Pfam" id="PF00098">
    <property type="entry name" value="zf-CCHC"/>
    <property type="match status" value="2"/>
</dbReference>
<keyword evidence="1" id="KW-0863">Zinc-finger</keyword>
<protein>
    <recommendedName>
        <fullName evidence="2">CCHC-type domain-containing protein</fullName>
    </recommendedName>
</protein>
<evidence type="ECO:0000256" key="1">
    <source>
        <dbReference type="PROSITE-ProRule" id="PRU00047"/>
    </source>
</evidence>